<feature type="compositionally biased region" description="Acidic residues" evidence="1">
    <location>
        <begin position="80"/>
        <end position="89"/>
    </location>
</feature>
<evidence type="ECO:0000259" key="2">
    <source>
        <dbReference type="Pfam" id="PF13976"/>
    </source>
</evidence>
<protein>
    <recommendedName>
        <fullName evidence="2">GAG-pre-integrase domain-containing protein</fullName>
    </recommendedName>
</protein>
<evidence type="ECO:0000256" key="1">
    <source>
        <dbReference type="SAM" id="MobiDB-lite"/>
    </source>
</evidence>
<accession>A0ABR2R7L7</accession>
<gene>
    <name evidence="3" type="ORF">V6N11_080428</name>
</gene>
<evidence type="ECO:0000313" key="3">
    <source>
        <dbReference type="EMBL" id="KAK9008952.1"/>
    </source>
</evidence>
<dbReference type="Pfam" id="PF13976">
    <property type="entry name" value="gag_pre-integrs"/>
    <property type="match status" value="1"/>
</dbReference>
<feature type="region of interest" description="Disordered" evidence="1">
    <location>
        <begin position="80"/>
        <end position="127"/>
    </location>
</feature>
<feature type="domain" description="GAG-pre-integrase" evidence="2">
    <location>
        <begin position="12"/>
        <end position="60"/>
    </location>
</feature>
<keyword evidence="4" id="KW-1185">Reference proteome</keyword>
<dbReference type="Proteomes" id="UP001396334">
    <property type="component" value="Unassembled WGS sequence"/>
</dbReference>
<sequence length="137" mass="15571">MIVARRNKQDSLYVTQGKLCTGETNVAYGNSCLELWHKRLGHISENGLQILAQKALIPEVITQIIQDLVPLVRYETIEEQNVENQDENNDSPSDGSSTKANEDKHVETTEPEVTPRPELRRSVRERRPQIGILHLSM</sequence>
<evidence type="ECO:0000313" key="4">
    <source>
        <dbReference type="Proteomes" id="UP001396334"/>
    </source>
</evidence>
<reference evidence="3 4" key="1">
    <citation type="journal article" date="2024" name="G3 (Bethesda)">
        <title>Genome assembly of Hibiscus sabdariffa L. provides insights into metabolisms of medicinal natural products.</title>
        <authorList>
            <person name="Kim T."/>
        </authorList>
    </citation>
    <scope>NUCLEOTIDE SEQUENCE [LARGE SCALE GENOMIC DNA]</scope>
    <source>
        <strain evidence="3">TK-2024</strain>
        <tissue evidence="3">Old leaves</tissue>
    </source>
</reference>
<organism evidence="3 4">
    <name type="scientific">Hibiscus sabdariffa</name>
    <name type="common">roselle</name>
    <dbReference type="NCBI Taxonomy" id="183260"/>
    <lineage>
        <taxon>Eukaryota</taxon>
        <taxon>Viridiplantae</taxon>
        <taxon>Streptophyta</taxon>
        <taxon>Embryophyta</taxon>
        <taxon>Tracheophyta</taxon>
        <taxon>Spermatophyta</taxon>
        <taxon>Magnoliopsida</taxon>
        <taxon>eudicotyledons</taxon>
        <taxon>Gunneridae</taxon>
        <taxon>Pentapetalae</taxon>
        <taxon>rosids</taxon>
        <taxon>malvids</taxon>
        <taxon>Malvales</taxon>
        <taxon>Malvaceae</taxon>
        <taxon>Malvoideae</taxon>
        <taxon>Hibiscus</taxon>
    </lineage>
</organism>
<dbReference type="EMBL" id="JBBPBN010000025">
    <property type="protein sequence ID" value="KAK9008952.1"/>
    <property type="molecule type" value="Genomic_DNA"/>
</dbReference>
<name>A0ABR2R7L7_9ROSI</name>
<comment type="caution">
    <text evidence="3">The sequence shown here is derived from an EMBL/GenBank/DDBJ whole genome shotgun (WGS) entry which is preliminary data.</text>
</comment>
<feature type="compositionally biased region" description="Basic and acidic residues" evidence="1">
    <location>
        <begin position="100"/>
        <end position="127"/>
    </location>
</feature>
<dbReference type="InterPro" id="IPR025724">
    <property type="entry name" value="GAG-pre-integrase_dom"/>
</dbReference>
<proteinExistence type="predicted"/>